<feature type="compositionally biased region" description="Basic residues" evidence="1">
    <location>
        <begin position="39"/>
        <end position="48"/>
    </location>
</feature>
<proteinExistence type="predicted"/>
<evidence type="ECO:0008006" key="4">
    <source>
        <dbReference type="Google" id="ProtNLM"/>
    </source>
</evidence>
<evidence type="ECO:0000313" key="2">
    <source>
        <dbReference type="EMBL" id="CAD7089767.1"/>
    </source>
</evidence>
<keyword evidence="3" id="KW-1185">Reference proteome</keyword>
<accession>A0A7R8UZ84</accession>
<dbReference type="GO" id="GO:0006508">
    <property type="term" value="P:proteolysis"/>
    <property type="evidence" value="ECO:0007669"/>
    <property type="project" value="InterPro"/>
</dbReference>
<dbReference type="GO" id="GO:0004190">
    <property type="term" value="F:aspartic-type endopeptidase activity"/>
    <property type="evidence" value="ECO:0007669"/>
    <property type="project" value="InterPro"/>
</dbReference>
<dbReference type="InParanoid" id="A0A7R8UZ84"/>
<name>A0A7R8UZ84_HERIL</name>
<dbReference type="PANTHER" id="PTHR47331">
    <property type="entry name" value="PHD-TYPE DOMAIN-CONTAINING PROTEIN"/>
    <property type="match status" value="1"/>
</dbReference>
<dbReference type="Proteomes" id="UP000594454">
    <property type="component" value="Chromosome 5"/>
</dbReference>
<dbReference type="InterPro" id="IPR001969">
    <property type="entry name" value="Aspartic_peptidase_AS"/>
</dbReference>
<dbReference type="OrthoDB" id="8065581at2759"/>
<evidence type="ECO:0000256" key="1">
    <source>
        <dbReference type="SAM" id="MobiDB-lite"/>
    </source>
</evidence>
<reference evidence="2 3" key="1">
    <citation type="submission" date="2020-11" db="EMBL/GenBank/DDBJ databases">
        <authorList>
            <person name="Wallbank WR R."/>
            <person name="Pardo Diaz C."/>
            <person name="Kozak K."/>
            <person name="Martin S."/>
            <person name="Jiggins C."/>
            <person name="Moest M."/>
            <person name="Warren A I."/>
            <person name="Generalovic N T."/>
            <person name="Byers J.R.P. K."/>
            <person name="Montejo-Kovacevich G."/>
            <person name="Yen C E."/>
        </authorList>
    </citation>
    <scope>NUCLEOTIDE SEQUENCE [LARGE SCALE GENOMIC DNA]</scope>
</reference>
<dbReference type="EMBL" id="LR899013">
    <property type="protein sequence ID" value="CAD7089767.1"/>
    <property type="molecule type" value="Genomic_DNA"/>
</dbReference>
<organism evidence="2 3">
    <name type="scientific">Hermetia illucens</name>
    <name type="common">Black soldier fly</name>
    <dbReference type="NCBI Taxonomy" id="343691"/>
    <lineage>
        <taxon>Eukaryota</taxon>
        <taxon>Metazoa</taxon>
        <taxon>Ecdysozoa</taxon>
        <taxon>Arthropoda</taxon>
        <taxon>Hexapoda</taxon>
        <taxon>Insecta</taxon>
        <taxon>Pterygota</taxon>
        <taxon>Neoptera</taxon>
        <taxon>Endopterygota</taxon>
        <taxon>Diptera</taxon>
        <taxon>Brachycera</taxon>
        <taxon>Stratiomyomorpha</taxon>
        <taxon>Stratiomyidae</taxon>
        <taxon>Hermetiinae</taxon>
        <taxon>Hermetia</taxon>
    </lineage>
</organism>
<dbReference type="PANTHER" id="PTHR47331:SF1">
    <property type="entry name" value="GAG-LIKE PROTEIN"/>
    <property type="match status" value="1"/>
</dbReference>
<protein>
    <recommendedName>
        <fullName evidence="4">Peptidase A2 domain-containing protein</fullName>
    </recommendedName>
</protein>
<feature type="region of interest" description="Disordered" evidence="1">
    <location>
        <begin position="39"/>
        <end position="75"/>
    </location>
</feature>
<sequence>MRIVRSNHLCRNCLKSIHYSITCVPSSCRKCSRKHKTLLHKDQRKKNVTPHTTSESTKNKARNKPPSDKAALLTTQDNQQRGNYVLLSTTKVGLTAVNAQSLECQALLDSGSQVNLITERLVKKLVMTTSSGNLSMQGISNWKQRTQRRINVQLESRIAGF</sequence>
<dbReference type="AlphaFoldDB" id="A0A7R8UZ84"/>
<gene>
    <name evidence="2" type="ORF">HERILL_LOCUS12298</name>
</gene>
<evidence type="ECO:0000313" key="3">
    <source>
        <dbReference type="Proteomes" id="UP000594454"/>
    </source>
</evidence>
<dbReference type="PROSITE" id="PS00141">
    <property type="entry name" value="ASP_PROTEASE"/>
    <property type="match status" value="1"/>
</dbReference>